<organism evidence="1 2">
    <name type="scientific">Gossypium darwinii</name>
    <name type="common">Darwin's cotton</name>
    <name type="synonym">Gossypium barbadense var. darwinii</name>
    <dbReference type="NCBI Taxonomy" id="34276"/>
    <lineage>
        <taxon>Eukaryota</taxon>
        <taxon>Viridiplantae</taxon>
        <taxon>Streptophyta</taxon>
        <taxon>Embryophyta</taxon>
        <taxon>Tracheophyta</taxon>
        <taxon>Spermatophyta</taxon>
        <taxon>Magnoliopsida</taxon>
        <taxon>eudicotyledons</taxon>
        <taxon>Gunneridae</taxon>
        <taxon>Pentapetalae</taxon>
        <taxon>rosids</taxon>
        <taxon>malvids</taxon>
        <taxon>Malvales</taxon>
        <taxon>Malvaceae</taxon>
        <taxon>Malvoideae</taxon>
        <taxon>Gossypium</taxon>
    </lineage>
</organism>
<dbReference type="PANTHER" id="PTHR47555:SF2">
    <property type="entry name" value="N-ACETYLGLUCOSAMINYL TRANSFERASE COMPONENT FAMILY PROTEIN _ GPI1 FAMILY PROTEIN"/>
    <property type="match status" value="1"/>
</dbReference>
<proteinExistence type="predicted"/>
<keyword evidence="2" id="KW-1185">Reference proteome</keyword>
<reference evidence="1 2" key="1">
    <citation type="submission" date="2019-06" db="EMBL/GenBank/DDBJ databases">
        <title>WGS assembly of Gossypium darwinii.</title>
        <authorList>
            <person name="Chen Z.J."/>
            <person name="Sreedasyam A."/>
            <person name="Ando A."/>
            <person name="Song Q."/>
            <person name="De L."/>
            <person name="Hulse-Kemp A."/>
            <person name="Ding M."/>
            <person name="Ye W."/>
            <person name="Kirkbride R."/>
            <person name="Jenkins J."/>
            <person name="Plott C."/>
            <person name="Lovell J."/>
            <person name="Lin Y.-M."/>
            <person name="Vaughn R."/>
            <person name="Liu B."/>
            <person name="Li W."/>
            <person name="Simpson S."/>
            <person name="Scheffler B."/>
            <person name="Saski C."/>
            <person name="Grover C."/>
            <person name="Hu G."/>
            <person name="Conover J."/>
            <person name="Carlson J."/>
            <person name="Shu S."/>
            <person name="Boston L."/>
            <person name="Williams M."/>
            <person name="Peterson D."/>
            <person name="Mcgee K."/>
            <person name="Jones D."/>
            <person name="Wendel J."/>
            <person name="Stelly D."/>
            <person name="Grimwood J."/>
            <person name="Schmutz J."/>
        </authorList>
    </citation>
    <scope>NUCLEOTIDE SEQUENCE [LARGE SCALE GENOMIC DNA]</scope>
    <source>
        <strain evidence="1">1808015.09</strain>
    </source>
</reference>
<evidence type="ECO:0000313" key="1">
    <source>
        <dbReference type="EMBL" id="TYG50650.1"/>
    </source>
</evidence>
<protein>
    <submittedName>
        <fullName evidence="1">Uncharacterized protein</fullName>
    </submittedName>
</protein>
<accession>A0A5D2B1S2</accession>
<sequence>SLYFFADLSTIALSLSSPYSNRESSSNLQSCLQEFLHSINGNMHESLQDKSKFSLLGQYEACINYGQNGVEEDDLRKTCTTHGVDGVCECYGQWSCGCLKFDGFLGQCRQVCMESKYWIKLAYESLRLQARGIHWVPKLHHLHWKKEIVSQCDVHVRNSDCFYCLVYHLSCICQW</sequence>
<dbReference type="PANTHER" id="PTHR47555">
    <property type="entry name" value="N-ACETYLGLUCOSAMINYL TRANSFERASE COMPONENT FAMILY PROTEIN / GPI1 FAMILY PROTEIN"/>
    <property type="match status" value="1"/>
</dbReference>
<feature type="non-terminal residue" evidence="1">
    <location>
        <position position="1"/>
    </location>
</feature>
<gene>
    <name evidence="1" type="ORF">ES288_D10G191900v1</name>
</gene>
<name>A0A5D2B1S2_GOSDA</name>
<evidence type="ECO:0000313" key="2">
    <source>
        <dbReference type="Proteomes" id="UP000323506"/>
    </source>
</evidence>
<dbReference type="EMBL" id="CM017710">
    <property type="protein sequence ID" value="TYG50650.1"/>
    <property type="molecule type" value="Genomic_DNA"/>
</dbReference>
<dbReference type="AlphaFoldDB" id="A0A5D2B1S2"/>
<dbReference type="Proteomes" id="UP000323506">
    <property type="component" value="Chromosome D10"/>
</dbReference>